<feature type="compositionally biased region" description="Basic and acidic residues" evidence="10">
    <location>
        <begin position="1408"/>
        <end position="1421"/>
    </location>
</feature>
<feature type="region of interest" description="Disordered" evidence="10">
    <location>
        <begin position="39"/>
        <end position="65"/>
    </location>
</feature>
<feature type="region of interest" description="Disordered" evidence="10">
    <location>
        <begin position="112"/>
        <end position="138"/>
    </location>
</feature>
<evidence type="ECO:0000256" key="9">
    <source>
        <dbReference type="RuleBase" id="RU361221"/>
    </source>
</evidence>
<keyword evidence="8" id="KW-0129">CBS domain</keyword>
<comment type="subcellular location">
    <subcellularLocation>
        <location evidence="1 9">Membrane</location>
        <topology evidence="1 9">Multi-pass membrane protein</topology>
    </subcellularLocation>
</comment>
<evidence type="ECO:0000256" key="2">
    <source>
        <dbReference type="ARBA" id="ARBA00022448"/>
    </source>
</evidence>
<feature type="transmembrane region" description="Helical" evidence="9">
    <location>
        <begin position="1050"/>
        <end position="1071"/>
    </location>
</feature>
<feature type="compositionally biased region" description="Basic residues" evidence="10">
    <location>
        <begin position="270"/>
        <end position="279"/>
    </location>
</feature>
<feature type="compositionally biased region" description="Low complexity" evidence="10">
    <location>
        <begin position="255"/>
        <end position="265"/>
    </location>
</feature>
<dbReference type="KEGG" id="pgr:PGTG_21156"/>
<feature type="domain" description="CBS" evidence="11">
    <location>
        <begin position="1344"/>
        <end position="1399"/>
    </location>
</feature>
<keyword evidence="13" id="KW-1185">Reference proteome</keyword>
<evidence type="ECO:0000256" key="8">
    <source>
        <dbReference type="PROSITE-ProRule" id="PRU00703"/>
    </source>
</evidence>
<dbReference type="InterPro" id="IPR001807">
    <property type="entry name" value="ClC"/>
</dbReference>
<dbReference type="Gene3D" id="3.90.1280.20">
    <property type="match status" value="1"/>
</dbReference>
<dbReference type="InParanoid" id="H6QQT7"/>
<dbReference type="Pfam" id="PF00654">
    <property type="entry name" value="Voltage_CLC"/>
    <property type="match status" value="1"/>
</dbReference>
<dbReference type="PROSITE" id="PS51371">
    <property type="entry name" value="CBS"/>
    <property type="match status" value="1"/>
</dbReference>
<comment type="caution">
    <text evidence="9">Lacks conserved residue(s) required for the propagation of feature annotation.</text>
</comment>
<keyword evidence="4 9" id="KW-1133">Transmembrane helix</keyword>
<accession>H6QQT7</accession>
<comment type="similarity">
    <text evidence="9">Belongs to the chloride channel (TC 2.A.49) family.</text>
</comment>
<name>H6QQT7_PUCGT</name>
<feature type="compositionally biased region" description="Polar residues" evidence="10">
    <location>
        <begin position="519"/>
        <end position="532"/>
    </location>
</feature>
<dbReference type="GO" id="GO:0000324">
    <property type="term" value="C:fungal-type vacuole"/>
    <property type="evidence" value="ECO:0000318"/>
    <property type="project" value="GO_Central"/>
</dbReference>
<dbReference type="GO" id="GO:0005247">
    <property type="term" value="F:voltage-gated chloride channel activity"/>
    <property type="evidence" value="ECO:0000318"/>
    <property type="project" value="GO_Central"/>
</dbReference>
<gene>
    <name evidence="12" type="ORF">PGTG_21156</name>
</gene>
<dbReference type="SUPFAM" id="SSF81340">
    <property type="entry name" value="Clc chloride channel"/>
    <property type="match status" value="1"/>
</dbReference>
<dbReference type="GO" id="GO:0042274">
    <property type="term" value="P:ribosomal small subunit biogenesis"/>
    <property type="evidence" value="ECO:0007669"/>
    <property type="project" value="InterPro"/>
</dbReference>
<evidence type="ECO:0000313" key="13">
    <source>
        <dbReference type="Proteomes" id="UP000008783"/>
    </source>
</evidence>
<dbReference type="GO" id="GO:0006878">
    <property type="term" value="P:intracellular copper ion homeostasis"/>
    <property type="evidence" value="ECO:0000318"/>
    <property type="project" value="GO_Central"/>
</dbReference>
<reference evidence="13" key="1">
    <citation type="journal article" date="2011" name="Proc. Natl. Acad. Sci. U.S.A.">
        <title>Obligate biotrophy features unraveled by the genomic analysis of rust fungi.</title>
        <authorList>
            <person name="Duplessis S."/>
            <person name="Cuomo C.A."/>
            <person name="Lin Y.-C."/>
            <person name="Aerts A."/>
            <person name="Tisserant E."/>
            <person name="Veneault-Fourrey C."/>
            <person name="Joly D.L."/>
            <person name="Hacquard S."/>
            <person name="Amselem J."/>
            <person name="Cantarel B.L."/>
            <person name="Chiu R."/>
            <person name="Coutinho P.M."/>
            <person name="Feau N."/>
            <person name="Field M."/>
            <person name="Frey P."/>
            <person name="Gelhaye E."/>
            <person name="Goldberg J."/>
            <person name="Grabherr M.G."/>
            <person name="Kodira C.D."/>
            <person name="Kohler A."/>
            <person name="Kuees U."/>
            <person name="Lindquist E.A."/>
            <person name="Lucas S.M."/>
            <person name="Mago R."/>
            <person name="Mauceli E."/>
            <person name="Morin E."/>
            <person name="Murat C."/>
            <person name="Pangilinan J.L."/>
            <person name="Park R."/>
            <person name="Pearson M."/>
            <person name="Quesneville H."/>
            <person name="Rouhier N."/>
            <person name="Sakthikumar S."/>
            <person name="Salamov A.A."/>
            <person name="Schmutz J."/>
            <person name="Selles B."/>
            <person name="Shapiro H."/>
            <person name="Tanguay P."/>
            <person name="Tuskan G.A."/>
            <person name="Henrissat B."/>
            <person name="Van de Peer Y."/>
            <person name="Rouze P."/>
            <person name="Ellis J.G."/>
            <person name="Dodds P.N."/>
            <person name="Schein J.E."/>
            <person name="Zhong S."/>
            <person name="Hamelin R.C."/>
            <person name="Grigoriev I.V."/>
            <person name="Szabo L.J."/>
            <person name="Martin F."/>
        </authorList>
    </citation>
    <scope>NUCLEOTIDE SEQUENCE [LARGE SCALE GENOMIC DNA]</scope>
    <source>
        <strain evidence="13">CRL 75-36-700-3 / race SCCL</strain>
    </source>
</reference>
<proteinExistence type="inferred from homology"/>
<feature type="region of interest" description="Disordered" evidence="10">
    <location>
        <begin position="519"/>
        <end position="580"/>
    </location>
</feature>
<dbReference type="PRINTS" id="PR00762">
    <property type="entry name" value="CLCHANNEL"/>
</dbReference>
<feature type="transmembrane region" description="Helical" evidence="9">
    <location>
        <begin position="1120"/>
        <end position="1143"/>
    </location>
</feature>
<evidence type="ECO:0000256" key="1">
    <source>
        <dbReference type="ARBA" id="ARBA00004141"/>
    </source>
</evidence>
<protein>
    <recommendedName>
        <fullName evidence="9">Chloride channel protein</fullName>
    </recommendedName>
</protein>
<dbReference type="Proteomes" id="UP000008783">
    <property type="component" value="Unassembled WGS sequence"/>
</dbReference>
<feature type="transmembrane region" description="Helical" evidence="9">
    <location>
        <begin position="879"/>
        <end position="903"/>
    </location>
</feature>
<feature type="region of interest" description="Disordered" evidence="10">
    <location>
        <begin position="1395"/>
        <end position="1444"/>
    </location>
</feature>
<keyword evidence="7 9" id="KW-0868">Chloride</keyword>
<dbReference type="PANTHER" id="PTHR45711">
    <property type="entry name" value="CHLORIDE CHANNEL PROTEIN"/>
    <property type="match status" value="1"/>
</dbReference>
<keyword evidence="5 9" id="KW-0406">Ion transport</keyword>
<keyword evidence="2 9" id="KW-0813">Transport</keyword>
<feature type="region of interest" description="Disordered" evidence="10">
    <location>
        <begin position="468"/>
        <end position="500"/>
    </location>
</feature>
<dbReference type="PANTHER" id="PTHR45711:SF9">
    <property type="entry name" value="ANION_PROTON EXCHANGE TRANSPORTER GEF1"/>
    <property type="match status" value="1"/>
</dbReference>
<keyword evidence="6 9" id="KW-0472">Membrane</keyword>
<dbReference type="Pfam" id="PF00571">
    <property type="entry name" value="CBS"/>
    <property type="match status" value="1"/>
</dbReference>
<dbReference type="OrthoDB" id="44789at2759"/>
<feature type="transmembrane region" description="Helical" evidence="9">
    <location>
        <begin position="915"/>
        <end position="932"/>
    </location>
</feature>
<feature type="compositionally biased region" description="Acidic residues" evidence="10">
    <location>
        <begin position="1422"/>
        <end position="1444"/>
    </location>
</feature>
<dbReference type="InterPro" id="IPR007307">
    <property type="entry name" value="Ltv1"/>
</dbReference>
<feature type="compositionally biased region" description="Acidic residues" evidence="10">
    <location>
        <begin position="533"/>
        <end position="544"/>
    </location>
</feature>
<feature type="compositionally biased region" description="Acidic residues" evidence="10">
    <location>
        <begin position="317"/>
        <end position="334"/>
    </location>
</feature>
<dbReference type="GO" id="GO:0005783">
    <property type="term" value="C:endoplasmic reticulum"/>
    <property type="evidence" value="ECO:0000318"/>
    <property type="project" value="GO_Central"/>
</dbReference>
<evidence type="ECO:0000256" key="10">
    <source>
        <dbReference type="SAM" id="MobiDB-lite"/>
    </source>
</evidence>
<dbReference type="HOGENOM" id="CLU_249582_0_0_1"/>
<evidence type="ECO:0000259" key="11">
    <source>
        <dbReference type="PROSITE" id="PS51371"/>
    </source>
</evidence>
<feature type="transmembrane region" description="Helical" evidence="9">
    <location>
        <begin position="1077"/>
        <end position="1099"/>
    </location>
</feature>
<dbReference type="InterPro" id="IPR014743">
    <property type="entry name" value="Cl-channel_core"/>
</dbReference>
<evidence type="ECO:0000256" key="4">
    <source>
        <dbReference type="ARBA" id="ARBA00022989"/>
    </source>
</evidence>
<dbReference type="VEuPathDB" id="FungiDB:PGTG_21156"/>
<feature type="transmembrane region" description="Helical" evidence="9">
    <location>
        <begin position="686"/>
        <end position="710"/>
    </location>
</feature>
<evidence type="ECO:0000256" key="7">
    <source>
        <dbReference type="ARBA" id="ARBA00023214"/>
    </source>
</evidence>
<dbReference type="RefSeq" id="XP_003890154.1">
    <property type="nucleotide sequence ID" value="XM_003890105.1"/>
</dbReference>
<dbReference type="eggNOG" id="KOG2637">
    <property type="taxonomic scope" value="Eukaryota"/>
</dbReference>
<keyword evidence="3 9" id="KW-0812">Transmembrane</keyword>
<feature type="region of interest" description="Disordered" evidence="10">
    <location>
        <begin position="1309"/>
        <end position="1328"/>
    </location>
</feature>
<dbReference type="GeneID" id="13541419"/>
<dbReference type="CDD" id="cd03684">
    <property type="entry name" value="ClC_3_like"/>
    <property type="match status" value="1"/>
</dbReference>
<dbReference type="FunFam" id="1.10.3080.10:FF:000011">
    <property type="entry name" value="Chloride channel protein"/>
    <property type="match status" value="1"/>
</dbReference>
<dbReference type="GO" id="GO:0005769">
    <property type="term" value="C:early endosome"/>
    <property type="evidence" value="ECO:0000318"/>
    <property type="project" value="GO_Central"/>
</dbReference>
<dbReference type="InterPro" id="IPR046342">
    <property type="entry name" value="CBS_dom_sf"/>
</dbReference>
<dbReference type="SUPFAM" id="SSF54631">
    <property type="entry name" value="CBS-domain pair"/>
    <property type="match status" value="1"/>
</dbReference>
<feature type="compositionally biased region" description="Basic and acidic residues" evidence="10">
    <location>
        <begin position="554"/>
        <end position="578"/>
    </location>
</feature>
<dbReference type="Gene3D" id="1.10.3080.10">
    <property type="entry name" value="Clc chloride channel"/>
    <property type="match status" value="1"/>
</dbReference>
<feature type="compositionally biased region" description="Basic and acidic residues" evidence="10">
    <location>
        <begin position="39"/>
        <end position="48"/>
    </location>
</feature>
<dbReference type="GO" id="GO:0005886">
    <property type="term" value="C:plasma membrane"/>
    <property type="evidence" value="ECO:0000318"/>
    <property type="project" value="GO_Central"/>
</dbReference>
<dbReference type="GO" id="GO:0006879">
    <property type="term" value="P:intracellular iron ion homeostasis"/>
    <property type="evidence" value="ECO:0000318"/>
    <property type="project" value="GO_Central"/>
</dbReference>
<feature type="transmembrane region" description="Helical" evidence="9">
    <location>
        <begin position="1149"/>
        <end position="1167"/>
    </location>
</feature>
<dbReference type="EMBL" id="DS178274">
    <property type="protein sequence ID" value="EHS62835.1"/>
    <property type="molecule type" value="Genomic_DNA"/>
</dbReference>
<sequence length="1482" mass="163306">MAPPSIFRGPDAKHYAVVHRSQRDPLINDPEASERVLHEVQRQNDTNKQRKKLTKGLTRDELESSLGQDASTLRSNVGEASMYSIYYDDSEYDYMQHLKPVGVTKEAILLDKPTSTKEPQKSQSIQLRATSPGGGEAGLRLPNSVQPTPHEQMLSYQDHLQYALPSHSAIPDHGLLPVDDDPALREVLEALEDDAYVEEEIQDEFFGTIVKDGEREPDEEPEWIHQVQSSSSSSQWESEMARFKKPHSQSIDTASSVGPLSSASSDQRKLARASTHKKLQGRDSVNGSAFSMSSSAMFRNEGLTDLDDRFDQIEKEYESDEESEDGLEDGDSECSNETATPGPVRADFEEIMDDFLERFEVLGGKMKPVMSGKTAAEKLDTLRTELLGPNDPDSRAERAAVKEQILQKLKADQRAHDRQALSSSAIKSHQERFMTLPNDDHLQNKWDCQTILTTYSNLENHPRVIRIRDAIGADNPNKKNKKKAEQEEQESSMVSSEPKIGIDRITGFPIVNGQIIKGNQSIHHLPKNGNTPTEDEEDDSDSDGDSSGSVRGTMKRDRHEDKEAKKARKAEVKAERAARRQQKKSVKLTFSCLKNQQDKIHSKLLSQKSNDIAGLGGKAFRVSEFTASMASSSPSTRPDRFVEFTTIDWFQDAFRERNRRKFEDRYHSSSAPIKSIVNLYGSAQSWLVVGLVGAMIGLNAALISIITAWLSNLKMGYCQQGWWLNEKFCCWEIERSTHSREEVLIGLGGASGVIGAGGTEEGCEDWQTWTGLGAVRYLGYVFYSVLFGYMAAKLVKGFSPAAAGSGISEIKCILSGFDKPGFLSFSTLAIKSITLPLAIASGLSVGKEGPSVHMAACIGFVLANQFHRFRKSRRKMRELVTAASAAGVAVAFGSPVGGVLFAFEEMTISFPIKTMWRSFFCAMIATVTLSAVNPFRTGKLVLFQVSYDRDWHFFEIGFFVLIGLFGGLYGAFVTKYNLQVAVFRRRHLANSAISEVVFLAGLTAIIGYFNMFLRIDMTESLEILFRECEGGGDYDGLCQSWAQWQMVNSLLLATVIRACLVVLSFGCRVPAGIFIPSMAVGATFGRMLGILVKALYRAYPHWTMFSACDPEKPCITPGTYALLGSAAALGGIMRITVSVVVIMFELTGALTYILPTMVVLLVTKAVSDQLVKGHGGIADKMIHLNGFPCLEKEDHLHGLAVGAVMTGRAHGVKLANETHQVDFSASSGHLNPNSTALALPSQLPLHELKTILGTERNGRAKGFSGWPIVSDALDLSILGYVSSADLTKTINDATLTRFSDDVIVVLSRKSRKERQEEGEEEEGYGVHAGSSHRMFERLDLSYLVNPTPVRVNPKQPLEMVVSLFKKIGPRMVLVESNGSLVGLITLKDLLRYEGRGAKQDGSGPGRRLRLDGPSHKPHADQQDENGNDDGDDDEEEEAGDLEELLEDAKDLCRDLRAAWVRWVKGPAAASASSHSSATHHTI</sequence>
<feature type="transmembrane region" description="Helical" evidence="9">
    <location>
        <begin position="953"/>
        <end position="972"/>
    </location>
</feature>
<feature type="region of interest" description="Disordered" evidence="10">
    <location>
        <begin position="316"/>
        <end position="344"/>
    </location>
</feature>
<feature type="region of interest" description="Disordered" evidence="10">
    <location>
        <begin position="215"/>
        <end position="289"/>
    </location>
</feature>
<dbReference type="Pfam" id="PF04180">
    <property type="entry name" value="LTV"/>
    <property type="match status" value="1"/>
</dbReference>
<evidence type="ECO:0000313" key="12">
    <source>
        <dbReference type="EMBL" id="EHS62835.1"/>
    </source>
</evidence>
<organism evidence="12 13">
    <name type="scientific">Puccinia graminis f. sp. tritici (strain CRL 75-36-700-3 / race SCCL)</name>
    <name type="common">Black stem rust fungus</name>
    <dbReference type="NCBI Taxonomy" id="418459"/>
    <lineage>
        <taxon>Eukaryota</taxon>
        <taxon>Fungi</taxon>
        <taxon>Dikarya</taxon>
        <taxon>Basidiomycota</taxon>
        <taxon>Pucciniomycotina</taxon>
        <taxon>Pucciniomycetes</taxon>
        <taxon>Pucciniales</taxon>
        <taxon>Pucciniaceae</taxon>
        <taxon>Puccinia</taxon>
    </lineage>
</organism>
<dbReference type="FunCoup" id="H6QQT7">
    <property type="interactions" value="237"/>
</dbReference>
<feature type="transmembrane region" description="Helical" evidence="9">
    <location>
        <begin position="992"/>
        <end position="1013"/>
    </location>
</feature>
<evidence type="ECO:0000256" key="3">
    <source>
        <dbReference type="ARBA" id="ARBA00022692"/>
    </source>
</evidence>
<dbReference type="GO" id="GO:0005794">
    <property type="term" value="C:Golgi apparatus"/>
    <property type="evidence" value="ECO:0000318"/>
    <property type="project" value="GO_Central"/>
</dbReference>
<evidence type="ECO:0000256" key="5">
    <source>
        <dbReference type="ARBA" id="ARBA00023065"/>
    </source>
</evidence>
<dbReference type="InterPro" id="IPR000644">
    <property type="entry name" value="CBS_dom"/>
</dbReference>
<evidence type="ECO:0000256" key="6">
    <source>
        <dbReference type="ARBA" id="ARBA00023136"/>
    </source>
</evidence>